<comment type="caution">
    <text evidence="1">The sequence shown here is derived from an EMBL/GenBank/DDBJ whole genome shotgun (WGS) entry which is preliminary data.</text>
</comment>
<sequence>MADSAYQNVQAFHSWHSDRTFHAGNPQIDPWMRDVLVSLQSTLNLLAKQIDDNTRRIQQIEIYLSSRG</sequence>
<accession>A0ABD4TWH6</accession>
<evidence type="ECO:0008006" key="3">
    <source>
        <dbReference type="Google" id="ProtNLM"/>
    </source>
</evidence>
<gene>
    <name evidence="1" type="ORF">FYZ43_07465</name>
</gene>
<dbReference type="AlphaFoldDB" id="A0ABD4TWH6"/>
<reference evidence="1 2" key="1">
    <citation type="submission" date="2019-08" db="EMBL/GenBank/DDBJ databases">
        <title>Comparison of rpoB and gyrB Sequences from Mobiluncus Species and Development of a Multiplex PCR Method for Clinical Detection of Mobiluncus curtisii and Mobiluncus mulieris.</title>
        <authorList>
            <person name="Yang L."/>
            <person name="Shen Y."/>
            <person name="Xu G."/>
            <person name="Shu L.-B."/>
            <person name="Hu J."/>
            <person name="Zhang R."/>
            <person name="Wang Y."/>
            <person name="Zhou H.-W."/>
            <person name="Zhang X."/>
        </authorList>
    </citation>
    <scope>NUCLEOTIDE SEQUENCE [LARGE SCALE GENOMIC DNA]</scope>
    <source>
        <strain evidence="1 2">M26</strain>
    </source>
</reference>
<name>A0ABD4TWH6_9ACTO</name>
<dbReference type="RefSeq" id="WP_155815241.1">
    <property type="nucleotide sequence ID" value="NZ_JABCUT010000001.1"/>
</dbReference>
<proteinExistence type="predicted"/>
<evidence type="ECO:0000313" key="1">
    <source>
        <dbReference type="EMBL" id="MCU9969234.1"/>
    </source>
</evidence>
<organism evidence="1 2">
    <name type="scientific">Mobiluncus mulieris</name>
    <dbReference type="NCBI Taxonomy" id="2052"/>
    <lineage>
        <taxon>Bacteria</taxon>
        <taxon>Bacillati</taxon>
        <taxon>Actinomycetota</taxon>
        <taxon>Actinomycetes</taxon>
        <taxon>Actinomycetales</taxon>
        <taxon>Actinomycetaceae</taxon>
        <taxon>Mobiluncus</taxon>
    </lineage>
</organism>
<protein>
    <recommendedName>
        <fullName evidence="3">Transposase</fullName>
    </recommendedName>
</protein>
<evidence type="ECO:0000313" key="2">
    <source>
        <dbReference type="Proteomes" id="UP001209486"/>
    </source>
</evidence>
<dbReference type="Proteomes" id="UP001209486">
    <property type="component" value="Unassembled WGS sequence"/>
</dbReference>
<dbReference type="EMBL" id="VSZY01000011">
    <property type="protein sequence ID" value="MCU9969234.1"/>
    <property type="molecule type" value="Genomic_DNA"/>
</dbReference>